<reference evidence="2" key="1">
    <citation type="journal article" date="2014" name="BMC Genomics">
        <title>Characterizing the developmental transcriptome of the oriental fruit fly, Bactrocera dorsalis (Diptera: Tephritidae) through comparative genomic analysis with Drosophila melanogaster utilizing modENCODE datasets.</title>
        <authorList>
            <person name="Geib S.M."/>
            <person name="Calla B."/>
            <person name="Hall B."/>
            <person name="Hou S."/>
            <person name="Manoukis N.C."/>
        </authorList>
    </citation>
    <scope>NUCLEOTIDE SEQUENCE</scope>
    <source>
        <strain evidence="2">Punador</strain>
    </source>
</reference>
<feature type="transmembrane region" description="Helical" evidence="1">
    <location>
        <begin position="165"/>
        <end position="185"/>
    </location>
</feature>
<organism evidence="2">
    <name type="scientific">Bactrocera dorsalis</name>
    <name type="common">Oriental fruit fly</name>
    <name type="synonym">Dacus dorsalis</name>
    <dbReference type="NCBI Taxonomy" id="27457"/>
    <lineage>
        <taxon>Eukaryota</taxon>
        <taxon>Metazoa</taxon>
        <taxon>Ecdysozoa</taxon>
        <taxon>Arthropoda</taxon>
        <taxon>Hexapoda</taxon>
        <taxon>Insecta</taxon>
        <taxon>Pterygota</taxon>
        <taxon>Neoptera</taxon>
        <taxon>Endopterygota</taxon>
        <taxon>Diptera</taxon>
        <taxon>Brachycera</taxon>
        <taxon>Muscomorpha</taxon>
        <taxon>Tephritoidea</taxon>
        <taxon>Tephritidae</taxon>
        <taxon>Bactrocera</taxon>
        <taxon>Bactrocera</taxon>
    </lineage>
</organism>
<dbReference type="EMBL" id="GAKP01017750">
    <property type="protein sequence ID" value="JAC41202.1"/>
    <property type="molecule type" value="Transcribed_RNA"/>
</dbReference>
<sequence length="242" mass="27802">MLLPQKSPAAHWRSFVDLMMAPVSPKNLRLSAILIGIYQLLVAHLLLFLVLLGLAHAEQMKTMLAMDIEDQKDNGFYDMSPFRNQLRLRTASQLVSVTEMLLYILTAVASVYLLSTIALFAGIFKNRSEFVLPWLVVEFIFIVSAAVLVFWLQNEKFVDIIGGKIYYFMICFTVLSFDCLMWYIIHSFYQRLRTMNKLREIATVAIPCPPPGSIPFHFRRENMYLGSNGYKHILSESPDGNY</sequence>
<protein>
    <submittedName>
        <fullName evidence="2">Uncharacterized protein</fullName>
    </submittedName>
</protein>
<dbReference type="PANTHER" id="PTHR36694:SF11">
    <property type="entry name" value="LP21121P-RELATED"/>
    <property type="match status" value="1"/>
</dbReference>
<keyword evidence="1" id="KW-0472">Membrane</keyword>
<evidence type="ECO:0000313" key="2">
    <source>
        <dbReference type="EMBL" id="JAC41202.1"/>
    </source>
</evidence>
<name>A0A034VGK4_BACDO</name>
<dbReference type="OrthoDB" id="8197395at2759"/>
<dbReference type="InterPro" id="IPR031720">
    <property type="entry name" value="DUF4728"/>
</dbReference>
<accession>A0A034VGK4</accession>
<feature type="transmembrane region" description="Helical" evidence="1">
    <location>
        <begin position="100"/>
        <end position="124"/>
    </location>
</feature>
<keyword evidence="1" id="KW-1133">Transmembrane helix</keyword>
<dbReference type="Pfam" id="PF15860">
    <property type="entry name" value="DUF4728"/>
    <property type="match status" value="1"/>
</dbReference>
<proteinExistence type="predicted"/>
<dbReference type="PANTHER" id="PTHR36694">
    <property type="entry name" value="PASIFLORA 1, ISOFORM A-RELATED"/>
    <property type="match status" value="1"/>
</dbReference>
<evidence type="ECO:0000256" key="1">
    <source>
        <dbReference type="SAM" id="Phobius"/>
    </source>
</evidence>
<feature type="transmembrane region" description="Helical" evidence="1">
    <location>
        <begin position="131"/>
        <end position="153"/>
    </location>
</feature>
<dbReference type="AlphaFoldDB" id="A0A034VGK4"/>
<keyword evidence="1" id="KW-0812">Transmembrane</keyword>